<keyword evidence="4 7" id="KW-1133">Transmembrane helix</keyword>
<dbReference type="Gene3D" id="1.20.1250.20">
    <property type="entry name" value="MFS general substrate transporter like domains"/>
    <property type="match status" value="1"/>
</dbReference>
<feature type="transmembrane region" description="Helical" evidence="7">
    <location>
        <begin position="273"/>
        <end position="298"/>
    </location>
</feature>
<evidence type="ECO:0000313" key="8">
    <source>
        <dbReference type="EMBL" id="ETO64607.1"/>
    </source>
</evidence>
<gene>
    <name evidence="8" type="ORF">F444_17901</name>
</gene>
<comment type="caution">
    <text evidence="8">The sequence shown here is derived from an EMBL/GenBank/DDBJ whole genome shotgun (WGS) entry which is preliminary data.</text>
</comment>
<evidence type="ECO:0008006" key="10">
    <source>
        <dbReference type="Google" id="ProtNLM"/>
    </source>
</evidence>
<evidence type="ECO:0000256" key="2">
    <source>
        <dbReference type="ARBA" id="ARBA00022448"/>
    </source>
</evidence>
<evidence type="ECO:0000256" key="5">
    <source>
        <dbReference type="ARBA" id="ARBA00023136"/>
    </source>
</evidence>
<feature type="transmembrane region" description="Helical" evidence="7">
    <location>
        <begin position="310"/>
        <end position="329"/>
    </location>
</feature>
<proteinExistence type="predicted"/>
<feature type="transmembrane region" description="Helical" evidence="7">
    <location>
        <begin position="193"/>
        <end position="215"/>
    </location>
</feature>
<organism evidence="8 9">
    <name type="scientific">Phytophthora nicotianae P1976</name>
    <dbReference type="NCBI Taxonomy" id="1317066"/>
    <lineage>
        <taxon>Eukaryota</taxon>
        <taxon>Sar</taxon>
        <taxon>Stramenopiles</taxon>
        <taxon>Oomycota</taxon>
        <taxon>Peronosporomycetes</taxon>
        <taxon>Peronosporales</taxon>
        <taxon>Peronosporaceae</taxon>
        <taxon>Phytophthora</taxon>
    </lineage>
</organism>
<feature type="compositionally biased region" description="Acidic residues" evidence="6">
    <location>
        <begin position="474"/>
        <end position="486"/>
    </location>
</feature>
<feature type="transmembrane region" description="Helical" evidence="7">
    <location>
        <begin position="341"/>
        <end position="362"/>
    </location>
</feature>
<dbReference type="GO" id="GO:0022857">
    <property type="term" value="F:transmembrane transporter activity"/>
    <property type="evidence" value="ECO:0007669"/>
    <property type="project" value="InterPro"/>
</dbReference>
<dbReference type="Proteomes" id="UP000028582">
    <property type="component" value="Unassembled WGS sequence"/>
</dbReference>
<feature type="transmembrane region" description="Helical" evidence="7">
    <location>
        <begin position="436"/>
        <end position="456"/>
    </location>
</feature>
<dbReference type="GO" id="GO:0016020">
    <property type="term" value="C:membrane"/>
    <property type="evidence" value="ECO:0007669"/>
    <property type="project" value="UniProtKB-SubCell"/>
</dbReference>
<sequence length="526" mass="57594">MERNSADMIKPTQKRGMSCKFIAIVGLQFLAQASFGFMSPILTIVTTEYYARHYRDGLPIDCGANPHKQACIDGSRQAAWLSSIYLAVGSVLSFFLSPMLGQASDIYGRKRFLVLRQIARVGLPFSVAYFMQAQGSIIPYFVLRLIDNAFEYEDFLLILSNRHCCNLFCVFFSRTGGVINAAATDIVSPDYRATAFGLLSASVVVGYCSSAFVAPFFSRDVILQITAGIFILRVAWAMVIVPETLPARTHKSKTRWTVENPFSSISILFRSKLFITLAILIALTSVVSEGTFQIQTFYLNTVVGFDMTDFGNLMLFNGVLAVIGQGLLLDPLVKCVQEQGVIIMAQIGSFLSTLGIVGTAFYPHKWLVYMLSVPDCVSQLSFPAISALMSFSTPEEEQGRLQGAIYAAQSIFAAIGPVVFSLLYTAMTKKSQWSQAFPFVIASVIYLVGVGLAFSLKVVGDSIPSDTASTASSNDEDNDNCEPEMEEGGKIDQIISASNTAEEDEQSLTQPLLGTRLTSTRYFTEV</sequence>
<evidence type="ECO:0000256" key="7">
    <source>
        <dbReference type="SAM" id="Phobius"/>
    </source>
</evidence>
<dbReference type="SUPFAM" id="SSF103473">
    <property type="entry name" value="MFS general substrate transporter"/>
    <property type="match status" value="1"/>
</dbReference>
<feature type="region of interest" description="Disordered" evidence="6">
    <location>
        <begin position="465"/>
        <end position="486"/>
    </location>
</feature>
<evidence type="ECO:0000256" key="3">
    <source>
        <dbReference type="ARBA" id="ARBA00022692"/>
    </source>
</evidence>
<feature type="transmembrane region" description="Helical" evidence="7">
    <location>
        <begin position="403"/>
        <end position="424"/>
    </location>
</feature>
<name>A0A080ZD96_PHYNI</name>
<dbReference type="Pfam" id="PF07690">
    <property type="entry name" value="MFS_1"/>
    <property type="match status" value="1"/>
</dbReference>
<evidence type="ECO:0000256" key="4">
    <source>
        <dbReference type="ARBA" id="ARBA00022989"/>
    </source>
</evidence>
<protein>
    <recommendedName>
        <fullName evidence="10">Major facilitator superfamily (MFS) profile domain-containing protein</fullName>
    </recommendedName>
</protein>
<feature type="transmembrane region" description="Helical" evidence="7">
    <location>
        <begin position="21"/>
        <end position="45"/>
    </location>
</feature>
<feature type="transmembrane region" description="Helical" evidence="7">
    <location>
        <begin position="121"/>
        <end position="143"/>
    </location>
</feature>
<dbReference type="OrthoDB" id="419616at2759"/>
<evidence type="ECO:0000256" key="6">
    <source>
        <dbReference type="SAM" id="MobiDB-lite"/>
    </source>
</evidence>
<dbReference type="InterPro" id="IPR036259">
    <property type="entry name" value="MFS_trans_sf"/>
</dbReference>
<accession>A0A080ZD96</accession>
<dbReference type="InterPro" id="IPR011701">
    <property type="entry name" value="MFS"/>
</dbReference>
<feature type="transmembrane region" description="Helical" evidence="7">
    <location>
        <begin position="78"/>
        <end position="100"/>
    </location>
</feature>
<evidence type="ECO:0000313" key="9">
    <source>
        <dbReference type="Proteomes" id="UP000028582"/>
    </source>
</evidence>
<dbReference type="PANTHER" id="PTHR23504">
    <property type="entry name" value="MAJOR FACILITATOR SUPERFAMILY DOMAIN-CONTAINING PROTEIN 10"/>
    <property type="match status" value="1"/>
</dbReference>
<dbReference type="AlphaFoldDB" id="A0A080ZD96"/>
<dbReference type="PANTHER" id="PTHR23504:SF1">
    <property type="entry name" value="GH21943P-RELATED"/>
    <property type="match status" value="1"/>
</dbReference>
<comment type="subcellular location">
    <subcellularLocation>
        <location evidence="1">Membrane</location>
        <topology evidence="1">Multi-pass membrane protein</topology>
    </subcellularLocation>
</comment>
<keyword evidence="5 7" id="KW-0472">Membrane</keyword>
<reference evidence="8 9" key="1">
    <citation type="submission" date="2013-11" db="EMBL/GenBank/DDBJ databases">
        <title>The Genome Sequence of Phytophthora parasitica P1976.</title>
        <authorList>
            <consortium name="The Broad Institute Genomics Platform"/>
            <person name="Russ C."/>
            <person name="Tyler B."/>
            <person name="Panabieres F."/>
            <person name="Shan W."/>
            <person name="Tripathy S."/>
            <person name="Grunwald N."/>
            <person name="Machado M."/>
            <person name="Johnson C.S."/>
            <person name="Walker B."/>
            <person name="Young S."/>
            <person name="Zeng Q."/>
            <person name="Gargeya S."/>
            <person name="Fitzgerald M."/>
            <person name="Haas B."/>
            <person name="Abouelleil A."/>
            <person name="Allen A.W."/>
            <person name="Alvarado L."/>
            <person name="Arachchi H.M."/>
            <person name="Berlin A.M."/>
            <person name="Chapman S.B."/>
            <person name="Gainer-Dewar J."/>
            <person name="Goldberg J."/>
            <person name="Griggs A."/>
            <person name="Gujja S."/>
            <person name="Hansen M."/>
            <person name="Howarth C."/>
            <person name="Imamovic A."/>
            <person name="Ireland A."/>
            <person name="Larimer J."/>
            <person name="McCowan C."/>
            <person name="Murphy C."/>
            <person name="Pearson M."/>
            <person name="Poon T.W."/>
            <person name="Priest M."/>
            <person name="Roberts A."/>
            <person name="Saif S."/>
            <person name="Shea T."/>
            <person name="Sisk P."/>
            <person name="Sykes S."/>
            <person name="Wortman J."/>
            <person name="Nusbaum C."/>
            <person name="Birren B."/>
        </authorList>
    </citation>
    <scope>NUCLEOTIDE SEQUENCE [LARGE SCALE GENOMIC DNA]</scope>
    <source>
        <strain evidence="8 9">P1976</strain>
    </source>
</reference>
<keyword evidence="2" id="KW-0813">Transport</keyword>
<keyword evidence="3 7" id="KW-0812">Transmembrane</keyword>
<dbReference type="EMBL" id="ANJA01003259">
    <property type="protein sequence ID" value="ETO64607.1"/>
    <property type="molecule type" value="Genomic_DNA"/>
</dbReference>
<evidence type="ECO:0000256" key="1">
    <source>
        <dbReference type="ARBA" id="ARBA00004141"/>
    </source>
</evidence>